<gene>
    <name evidence="9" type="ORF">CLPU_2c00140</name>
</gene>
<keyword evidence="2" id="KW-1003">Cell membrane</keyword>
<evidence type="ECO:0000256" key="6">
    <source>
        <dbReference type="ARBA" id="ARBA00038076"/>
    </source>
</evidence>
<dbReference type="GO" id="GO:0005886">
    <property type="term" value="C:plasma membrane"/>
    <property type="evidence" value="ECO:0007669"/>
    <property type="project" value="UniProtKB-SubCell"/>
</dbReference>
<evidence type="ECO:0000256" key="5">
    <source>
        <dbReference type="ARBA" id="ARBA00023136"/>
    </source>
</evidence>
<feature type="transmembrane region" description="Helical" evidence="7">
    <location>
        <begin position="840"/>
        <end position="860"/>
    </location>
</feature>
<dbReference type="GO" id="GO:0022857">
    <property type="term" value="F:transmembrane transporter activity"/>
    <property type="evidence" value="ECO:0007669"/>
    <property type="project" value="TreeGrafter"/>
</dbReference>
<keyword evidence="4 7" id="KW-1133">Transmembrane helix</keyword>
<dbReference type="STRING" id="1503.CLPU_2c00140"/>
<organism evidence="9 10">
    <name type="scientific">Gottschalkia purinilytica</name>
    <name type="common">Clostridium purinilyticum</name>
    <dbReference type="NCBI Taxonomy" id="1503"/>
    <lineage>
        <taxon>Bacteria</taxon>
        <taxon>Bacillati</taxon>
        <taxon>Bacillota</taxon>
        <taxon>Tissierellia</taxon>
        <taxon>Tissierellales</taxon>
        <taxon>Gottschalkiaceae</taxon>
        <taxon>Gottschalkia</taxon>
    </lineage>
</organism>
<dbReference type="AlphaFoldDB" id="A0A0L0WDL0"/>
<dbReference type="RefSeq" id="WP_050353965.1">
    <property type="nucleotide sequence ID" value="NZ_LGSS01000002.1"/>
</dbReference>
<dbReference type="EMBL" id="LGSS01000002">
    <property type="protein sequence ID" value="KNF09563.1"/>
    <property type="molecule type" value="Genomic_DNA"/>
</dbReference>
<evidence type="ECO:0000256" key="4">
    <source>
        <dbReference type="ARBA" id="ARBA00022989"/>
    </source>
</evidence>
<evidence type="ECO:0000313" key="10">
    <source>
        <dbReference type="Proteomes" id="UP000037267"/>
    </source>
</evidence>
<feature type="domain" description="ABC3 transporter permease C-terminal" evidence="8">
    <location>
        <begin position="251"/>
        <end position="362"/>
    </location>
</feature>
<dbReference type="OrthoDB" id="1694171at2"/>
<dbReference type="InterPro" id="IPR050250">
    <property type="entry name" value="Macrolide_Exporter_MacB"/>
</dbReference>
<feature type="transmembrane region" description="Helical" evidence="7">
    <location>
        <begin position="796"/>
        <end position="824"/>
    </location>
</feature>
<evidence type="ECO:0000256" key="3">
    <source>
        <dbReference type="ARBA" id="ARBA00022692"/>
    </source>
</evidence>
<evidence type="ECO:0000313" key="9">
    <source>
        <dbReference type="EMBL" id="KNF09563.1"/>
    </source>
</evidence>
<feature type="transmembrane region" description="Helical" evidence="7">
    <location>
        <begin position="20"/>
        <end position="39"/>
    </location>
</feature>
<feature type="transmembrane region" description="Helical" evidence="7">
    <location>
        <begin position="744"/>
        <end position="764"/>
    </location>
</feature>
<keyword evidence="5 7" id="KW-0472">Membrane</keyword>
<feature type="domain" description="ABC3 transporter permease C-terminal" evidence="8">
    <location>
        <begin position="747"/>
        <end position="857"/>
    </location>
</feature>
<accession>A0A0L0WDL0</accession>
<evidence type="ECO:0000259" key="8">
    <source>
        <dbReference type="Pfam" id="PF02687"/>
    </source>
</evidence>
<name>A0A0L0WDL0_GOTPU</name>
<dbReference type="InterPro" id="IPR003838">
    <property type="entry name" value="ABC3_permease_C"/>
</dbReference>
<keyword evidence="9" id="KW-0449">Lipoprotein</keyword>
<dbReference type="Pfam" id="PF02687">
    <property type="entry name" value="FtsX"/>
    <property type="match status" value="2"/>
</dbReference>
<dbReference type="Proteomes" id="UP000037267">
    <property type="component" value="Unassembled WGS sequence"/>
</dbReference>
<evidence type="ECO:0000256" key="1">
    <source>
        <dbReference type="ARBA" id="ARBA00004651"/>
    </source>
</evidence>
<protein>
    <submittedName>
        <fullName evidence="9">ABC-type transport system, involved in lipoprotein release, permease component</fullName>
    </submittedName>
</protein>
<evidence type="ECO:0000256" key="7">
    <source>
        <dbReference type="SAM" id="Phobius"/>
    </source>
</evidence>
<feature type="transmembrane region" description="Helical" evidence="7">
    <location>
        <begin position="293"/>
        <end position="321"/>
    </location>
</feature>
<dbReference type="PANTHER" id="PTHR30572:SF4">
    <property type="entry name" value="ABC TRANSPORTER PERMEASE YTRF"/>
    <property type="match status" value="1"/>
</dbReference>
<comment type="subcellular location">
    <subcellularLocation>
        <location evidence="1">Cell membrane</location>
        <topology evidence="1">Multi-pass membrane protein</topology>
    </subcellularLocation>
</comment>
<keyword evidence="10" id="KW-1185">Reference proteome</keyword>
<feature type="transmembrane region" description="Helical" evidence="7">
    <location>
        <begin position="251"/>
        <end position="272"/>
    </location>
</feature>
<dbReference type="PANTHER" id="PTHR30572">
    <property type="entry name" value="MEMBRANE COMPONENT OF TRANSPORTER-RELATED"/>
    <property type="match status" value="1"/>
</dbReference>
<proteinExistence type="inferred from homology"/>
<sequence length="876" mass="100859">MLTYVKIAWKYITNYSRRTLSIILSIALSTFLIVTIGSLSESSKNANANYIRKSIGVQHVRYNDLNMKQLNKIKNNKNIKTLANTVYCGKGEFEDRLSVNILAADKNILYMDNTELIRGEYPIRSDEIAIEKWVLDRLNLPHELGQTISFSMEKNNRIQEFKLVGIIKDREKSKARCELEGYIAFNKENITNNENYIFGFVEFKEGLNINKEINNLAKEIGIKDKKDIKINKTLLEAIGKLNVIDWNLVKISLMLMIIGGMVVYSLYSMSVLKRVQEYGMMRAIGITSKQMILVILSETIIIYIIGMILGTMMGICSLNLFKGSTMGLFTEGNVKLNTVVISTFAIKLSMLISIISLILSSIRATFLTFKVSPIEAINKTTQDKNINFNMKESFIEKHISISSKVSYKNLKRNKKTLIFAISVMSIGCILFISRSFKDELFERDYDYQRSIDKSLSYEFRLNVDELIPMKYGYTKKQLEEMKSIQGIGDIVAKQVLYSKIKFNKEDINNINGISYLESQDKSARSMEGVDYKFLFKGDNDKELVVNNTILGLSDSDLKSLNKLIPELKIDVDKMKKEYSAIVIIPKANRKGELWDKKEKNLKPVFNKKVGDKIKITIPREYYDKSMDNYEILGKYEKYKSQYIDKEFEITEILNYDDISFYDKDHNYLGIYSNPYIIVSEDIFKEFSGIDTYRIVHIDMKQGADYNYVKKKVQNMSEIFKHTNVMDSTGKDKQIKRAVRQQSTLRNSIIVVLIIISGLSIFNNINQGLVTRIREHGIMKAVGFTDKQFRRMIRFEGLMYGGISALFSCTLAFIIQLGIFIYYVYYKDWLLLKKFFIQPEIYLIVIAINLAIGYIATLGPIRQVNKVGITEAISSVE</sequence>
<feature type="transmembrane region" description="Helical" evidence="7">
    <location>
        <begin position="341"/>
        <end position="362"/>
    </location>
</feature>
<comment type="similarity">
    <text evidence="6">Belongs to the ABC-4 integral membrane protein family.</text>
</comment>
<feature type="transmembrane region" description="Helical" evidence="7">
    <location>
        <begin position="417"/>
        <end position="436"/>
    </location>
</feature>
<keyword evidence="3 7" id="KW-0812">Transmembrane</keyword>
<evidence type="ECO:0000256" key="2">
    <source>
        <dbReference type="ARBA" id="ARBA00022475"/>
    </source>
</evidence>
<comment type="caution">
    <text evidence="9">The sequence shown here is derived from an EMBL/GenBank/DDBJ whole genome shotgun (WGS) entry which is preliminary data.</text>
</comment>
<reference evidence="10" key="1">
    <citation type="submission" date="2015-07" db="EMBL/GenBank/DDBJ databases">
        <title>Draft genome sequence of the purine-degrading Gottschalkia purinilyticum DSM 1384 (formerly Clostridium purinilyticum).</title>
        <authorList>
            <person name="Poehlein A."/>
            <person name="Schiel-Bengelsdorf B."/>
            <person name="Bengelsdorf F.R."/>
            <person name="Daniel R."/>
            <person name="Duerre P."/>
        </authorList>
    </citation>
    <scope>NUCLEOTIDE SEQUENCE [LARGE SCALE GENOMIC DNA]</scope>
    <source>
        <strain evidence="10">DSM 1384</strain>
    </source>
</reference>